<accession>A0AAJ5K063</accession>
<evidence type="ECO:0000313" key="3">
    <source>
        <dbReference type="Proteomes" id="UP000308000"/>
    </source>
</evidence>
<protein>
    <submittedName>
        <fullName evidence="2">DinB family protein</fullName>
    </submittedName>
</protein>
<evidence type="ECO:0000313" key="2">
    <source>
        <dbReference type="EMBL" id="TLK27962.1"/>
    </source>
</evidence>
<dbReference type="SUPFAM" id="SSF109854">
    <property type="entry name" value="DinB/YfiT-like putative metalloenzymes"/>
    <property type="match status" value="1"/>
</dbReference>
<feature type="domain" description="DinB-like" evidence="1">
    <location>
        <begin position="42"/>
        <end position="154"/>
    </location>
</feature>
<dbReference type="Pfam" id="PF12867">
    <property type="entry name" value="DinB_2"/>
    <property type="match status" value="1"/>
</dbReference>
<gene>
    <name evidence="2" type="ORF">FCS05_08570</name>
</gene>
<reference evidence="2 3" key="1">
    <citation type="submission" date="2019-04" db="EMBL/GenBank/DDBJ databases">
        <title>Deinococcus metalilatus MA1002 mutant No.5.</title>
        <authorList>
            <person name="Park W."/>
            <person name="Park C."/>
        </authorList>
    </citation>
    <scope>NUCLEOTIDE SEQUENCE [LARGE SCALE GENOMIC DNA]</scope>
    <source>
        <strain evidence="2 3">MA1002-m5</strain>
    </source>
</reference>
<dbReference type="EMBL" id="VBRC01000005">
    <property type="protein sequence ID" value="TLK27962.1"/>
    <property type="molecule type" value="Genomic_DNA"/>
</dbReference>
<sequence length="174" mass="18556">MAASGGWGYVVKEPSAVSGQLSAFGAAVGNLFRGGPANVSWERALEGLSAEDAARVPDRLPHSVAQVVAHVQFWQAYLLEVIAGENPPAPEHAAGGWPEPGSWETLQAAFFRDSEALRALTRDADFTATLDRKERPWAVGLTNFGGHSVYHLGQVVSIRQALGLWPPPSGGDTW</sequence>
<proteinExistence type="predicted"/>
<dbReference type="InterPro" id="IPR034660">
    <property type="entry name" value="DinB/YfiT-like"/>
</dbReference>
<comment type="caution">
    <text evidence="2">The sequence shown here is derived from an EMBL/GenBank/DDBJ whole genome shotgun (WGS) entry which is preliminary data.</text>
</comment>
<dbReference type="InterPro" id="IPR024775">
    <property type="entry name" value="DinB-like"/>
</dbReference>
<name>A0AAJ5K063_9DEIO</name>
<organism evidence="2 3">
    <name type="scientific">Deinococcus metallilatus</name>
    <dbReference type="NCBI Taxonomy" id="1211322"/>
    <lineage>
        <taxon>Bacteria</taxon>
        <taxon>Thermotogati</taxon>
        <taxon>Deinococcota</taxon>
        <taxon>Deinococci</taxon>
        <taxon>Deinococcales</taxon>
        <taxon>Deinococcaceae</taxon>
        <taxon>Deinococcus</taxon>
    </lineage>
</organism>
<dbReference type="Gene3D" id="1.20.120.450">
    <property type="entry name" value="dinb family like domain"/>
    <property type="match status" value="1"/>
</dbReference>
<dbReference type="AlphaFoldDB" id="A0AAJ5K063"/>
<evidence type="ECO:0000259" key="1">
    <source>
        <dbReference type="Pfam" id="PF12867"/>
    </source>
</evidence>
<dbReference type="Proteomes" id="UP000308000">
    <property type="component" value="Unassembled WGS sequence"/>
</dbReference>